<sequence length="364" mass="35777">MALVSVPGPYAFAEALDAVEAGLSVMIFSDNVPVGQEVLLKRRAAERGVLVMGPDCGTAVIGGAGLGFANVLRPGPVGVVAASGTGAQQATCLLDLAGVGVSHVLGVGGRDLSAEVAGASTLRALRALDADPATELIFLIAKPPAPEVARAVAEAVAKLDTPVVTALLGPDQDDLTTATETVLRVLGIPVPEWPSWPAAGTAASPAGPAGAPGAAAPAGRLRGIYSGGTLCTEARLVTGFGEFTDFGDDAYTRGRAHPMIDPTLRLEALAEVPPGDVALLDVVLGHGADPDPAARLAPAVAAATARGVTVVVALVGTEGDPQGLHAQALALQAAGAAVFASNARAAAYAAGAASAAAGTVATAR</sequence>
<dbReference type="PANTHER" id="PTHR11117:SF24">
    <property type="entry name" value="PROTEIN FDRA"/>
    <property type="match status" value="1"/>
</dbReference>
<evidence type="ECO:0000259" key="2">
    <source>
        <dbReference type="Pfam" id="PF02629"/>
    </source>
</evidence>
<dbReference type="RefSeq" id="WP_344982318.1">
    <property type="nucleotide sequence ID" value="NZ_BAAAVI010000149.1"/>
</dbReference>
<dbReference type="Gene3D" id="3.40.50.720">
    <property type="entry name" value="NAD(P)-binding Rossmann-like Domain"/>
    <property type="match status" value="1"/>
</dbReference>
<reference evidence="3 4" key="1">
    <citation type="journal article" date="2019" name="Int. J. Syst. Evol. Microbiol.">
        <title>The Global Catalogue of Microorganisms (GCM) 10K type strain sequencing project: providing services to taxonomists for standard genome sequencing and annotation.</title>
        <authorList>
            <consortium name="The Broad Institute Genomics Platform"/>
            <consortium name="The Broad Institute Genome Sequencing Center for Infectious Disease"/>
            <person name="Wu L."/>
            <person name="Ma J."/>
        </authorList>
    </citation>
    <scope>NUCLEOTIDE SEQUENCE [LARGE SCALE GENOMIC DNA]</scope>
    <source>
        <strain evidence="3 4">JCM 6242</strain>
    </source>
</reference>
<dbReference type="Proteomes" id="UP001500831">
    <property type="component" value="Unassembled WGS sequence"/>
</dbReference>
<dbReference type="EMBL" id="BAAAVI010000149">
    <property type="protein sequence ID" value="GAA2915374.1"/>
    <property type="molecule type" value="Genomic_DNA"/>
</dbReference>
<dbReference type="Pfam" id="PF02629">
    <property type="entry name" value="CoA_binding"/>
    <property type="match status" value="1"/>
</dbReference>
<comment type="caution">
    <text evidence="3">The sequence shown here is derived from an EMBL/GenBank/DDBJ whole genome shotgun (WGS) entry which is preliminary data.</text>
</comment>
<proteinExistence type="predicted"/>
<dbReference type="Pfam" id="PF00549">
    <property type="entry name" value="Ligase_CoA"/>
    <property type="match status" value="1"/>
</dbReference>
<dbReference type="SUPFAM" id="SSF52210">
    <property type="entry name" value="Succinyl-CoA synthetase domains"/>
    <property type="match status" value="2"/>
</dbReference>
<gene>
    <name evidence="3" type="ORF">GCM10010517_81550</name>
</gene>
<feature type="domain" description="CoA-binding" evidence="2">
    <location>
        <begin position="75"/>
        <end position="158"/>
    </location>
</feature>
<dbReference type="Gene3D" id="3.40.50.261">
    <property type="entry name" value="Succinyl-CoA synthetase domains"/>
    <property type="match status" value="2"/>
</dbReference>
<evidence type="ECO:0008006" key="5">
    <source>
        <dbReference type="Google" id="ProtNLM"/>
    </source>
</evidence>
<accession>A0ABN3WGL1</accession>
<dbReference type="InterPro" id="IPR003781">
    <property type="entry name" value="CoA-bd"/>
</dbReference>
<dbReference type="PANTHER" id="PTHR11117">
    <property type="entry name" value="SUCCINYL-COA LIGASE SUBUNIT ALPHA"/>
    <property type="match status" value="1"/>
</dbReference>
<evidence type="ECO:0000259" key="1">
    <source>
        <dbReference type="Pfam" id="PF00549"/>
    </source>
</evidence>
<protein>
    <recommendedName>
        <fullName evidence="5">FdrA family protein</fullName>
    </recommendedName>
</protein>
<organism evidence="3 4">
    <name type="scientific">Streptosporangium fragile</name>
    <dbReference type="NCBI Taxonomy" id="46186"/>
    <lineage>
        <taxon>Bacteria</taxon>
        <taxon>Bacillati</taxon>
        <taxon>Actinomycetota</taxon>
        <taxon>Actinomycetes</taxon>
        <taxon>Streptosporangiales</taxon>
        <taxon>Streptosporangiaceae</taxon>
        <taxon>Streptosporangium</taxon>
    </lineage>
</organism>
<dbReference type="InterPro" id="IPR005811">
    <property type="entry name" value="SUCC_ACL_C"/>
</dbReference>
<keyword evidence="4" id="KW-1185">Reference proteome</keyword>
<dbReference type="InterPro" id="IPR016102">
    <property type="entry name" value="Succinyl-CoA_synth-like"/>
</dbReference>
<evidence type="ECO:0000313" key="4">
    <source>
        <dbReference type="Proteomes" id="UP001500831"/>
    </source>
</evidence>
<evidence type="ECO:0000313" key="3">
    <source>
        <dbReference type="EMBL" id="GAA2915374.1"/>
    </source>
</evidence>
<feature type="domain" description="ATP-citrate synthase/succinyl-CoA ligase C-terminal" evidence="1">
    <location>
        <begin position="224"/>
        <end position="349"/>
    </location>
</feature>
<name>A0ABN3WGL1_9ACTN</name>